<keyword evidence="2" id="KW-0472">Membrane</keyword>
<protein>
    <submittedName>
        <fullName evidence="3">Uncharacterized protein</fullName>
    </submittedName>
</protein>
<keyword evidence="4" id="KW-1185">Reference proteome</keyword>
<feature type="transmembrane region" description="Helical" evidence="2">
    <location>
        <begin position="190"/>
        <end position="212"/>
    </location>
</feature>
<keyword evidence="2" id="KW-1133">Transmembrane helix</keyword>
<dbReference type="AlphaFoldDB" id="A0A2A9DL59"/>
<feature type="region of interest" description="Disordered" evidence="1">
    <location>
        <begin position="1"/>
        <end position="125"/>
    </location>
</feature>
<evidence type="ECO:0000313" key="4">
    <source>
        <dbReference type="Proteomes" id="UP000221653"/>
    </source>
</evidence>
<keyword evidence="2" id="KW-0812">Transmembrane</keyword>
<organism evidence="3 4">
    <name type="scientific">Corynebacterium renale</name>
    <dbReference type="NCBI Taxonomy" id="1724"/>
    <lineage>
        <taxon>Bacteria</taxon>
        <taxon>Bacillati</taxon>
        <taxon>Actinomycetota</taxon>
        <taxon>Actinomycetes</taxon>
        <taxon>Mycobacteriales</taxon>
        <taxon>Corynebacteriaceae</taxon>
        <taxon>Corynebacterium</taxon>
    </lineage>
</organism>
<feature type="transmembrane region" description="Helical" evidence="2">
    <location>
        <begin position="219"/>
        <end position="239"/>
    </location>
</feature>
<evidence type="ECO:0000256" key="1">
    <source>
        <dbReference type="SAM" id="MobiDB-lite"/>
    </source>
</evidence>
<dbReference type="OrthoDB" id="4428184at2"/>
<dbReference type="STRING" id="1724.GCA_001044175_00844"/>
<comment type="caution">
    <text evidence="3">The sequence shown here is derived from an EMBL/GenBank/DDBJ whole genome shotgun (WGS) entry which is preliminary data.</text>
</comment>
<gene>
    <name evidence="3" type="ORF">ATK06_0389</name>
</gene>
<evidence type="ECO:0000313" key="3">
    <source>
        <dbReference type="EMBL" id="PFG27333.1"/>
    </source>
</evidence>
<proteinExistence type="predicted"/>
<name>A0A2A9DL59_9CORY</name>
<sequence length="268" mass="28421">MSESDKQLTVAELLARSGSQPKEGGRRRRRRLEEGGVSVAELTGSLPKVTEAPADSRHTAQPLEAENADRPEPVAIEETATFEAVSLNDAPPAAEPAEEKEPEAPVEEPVATDTVVEKPAEDTEIEAEGLERPAADTEVTGEIKVVEDTPAEAEEDVEDSIAGFEYPDQDEEVAELEEDEEESSVGMGSVILMALVGIVLGAVVFIGFQFLWESGLSRLIVAVLALAVTALMVGVAHAMRTSRDGLSMVLAGVVGLLMTFGPAIVVMM</sequence>
<accession>A0A2A9DL59</accession>
<dbReference type="RefSeq" id="WP_048378991.1">
    <property type="nucleotide sequence ID" value="NZ_LDYE01000002.1"/>
</dbReference>
<dbReference type="EMBL" id="PDJF01000001">
    <property type="protein sequence ID" value="PFG27333.1"/>
    <property type="molecule type" value="Genomic_DNA"/>
</dbReference>
<dbReference type="Proteomes" id="UP000221653">
    <property type="component" value="Unassembled WGS sequence"/>
</dbReference>
<reference evidence="3 4" key="1">
    <citation type="submission" date="2017-10" db="EMBL/GenBank/DDBJ databases">
        <title>Sequencing the genomes of 1000 actinobacteria strains.</title>
        <authorList>
            <person name="Klenk H.-P."/>
        </authorList>
    </citation>
    <scope>NUCLEOTIDE SEQUENCE [LARGE SCALE GENOMIC DNA]</scope>
    <source>
        <strain evidence="3 4">DSM 20688</strain>
    </source>
</reference>
<evidence type="ECO:0000256" key="2">
    <source>
        <dbReference type="SAM" id="Phobius"/>
    </source>
</evidence>
<feature type="transmembrane region" description="Helical" evidence="2">
    <location>
        <begin position="245"/>
        <end position="267"/>
    </location>
</feature>